<dbReference type="RefSeq" id="WP_075809048.1">
    <property type="nucleotide sequence ID" value="NZ_CP062917.1"/>
</dbReference>
<evidence type="ECO:0008006" key="4">
    <source>
        <dbReference type="Google" id="ProtNLM"/>
    </source>
</evidence>
<evidence type="ECO:0000256" key="1">
    <source>
        <dbReference type="SAM" id="Phobius"/>
    </source>
</evidence>
<evidence type="ECO:0000313" key="3">
    <source>
        <dbReference type="Proteomes" id="UP000594500"/>
    </source>
</evidence>
<gene>
    <name evidence="2" type="ORF">IMO34_27870</name>
</gene>
<feature type="transmembrane region" description="Helical" evidence="1">
    <location>
        <begin position="54"/>
        <end position="75"/>
    </location>
</feature>
<dbReference type="EMBL" id="CP062917">
    <property type="protein sequence ID" value="QPF11651.1"/>
    <property type="molecule type" value="Genomic_DNA"/>
</dbReference>
<feature type="transmembrane region" description="Helical" evidence="1">
    <location>
        <begin position="96"/>
        <end position="120"/>
    </location>
</feature>
<reference evidence="2 3" key="1">
    <citation type="submission" date="2020-10" db="EMBL/GenBank/DDBJ databases">
        <title>Resistance determinants and their genetic context in bacteria from a longitudinal study of pigs reared under conventional and antibiotic-free husbandry practices.</title>
        <authorList>
            <person name="Poulin-Laprade D."/>
            <person name="Brouard J.-S."/>
            <person name="Gagnon N."/>
            <person name="Turcotte A."/>
            <person name="Langlois A."/>
            <person name="Matte J.J."/>
            <person name="Carrillo C.D."/>
            <person name="Zaheer R."/>
            <person name="McAllister T."/>
            <person name="Topp E."/>
            <person name="Talbot G."/>
        </authorList>
    </citation>
    <scope>NUCLEOTIDE SEQUENCE [LARGE SCALE GENOMIC DNA]</scope>
    <source>
        <strain evidence="2 3">Res13-Abat-PEB01-P1-04-A</strain>
        <plasmid evidence="2 3">unnamednovel_1</plasmid>
    </source>
</reference>
<keyword evidence="1" id="KW-1133">Transmembrane helix</keyword>
<keyword evidence="1" id="KW-0812">Transmembrane</keyword>
<geneLocation type="plasmid" evidence="2 3">
    <name>unnamednovel_1</name>
</geneLocation>
<feature type="transmembrane region" description="Helical" evidence="1">
    <location>
        <begin position="132"/>
        <end position="153"/>
    </location>
</feature>
<sequence length="156" mass="17195">MTKRTDDSAQLRQAMGGSAKTILLVAAGIAGVMLILAAVFWLSDLVVMGLTTVWPRHAWVVSITACGAVWCVLVMSEFIRLTLNGAGLMRKEKYDVWIGLYFGVVMILSWALCAALFWMLFHLQGGEGNIQVPLMVVSLFVSMLYPLILTRLIQDS</sequence>
<dbReference type="AlphaFoldDB" id="A0AAP9XV31"/>
<protein>
    <recommendedName>
        <fullName evidence="4">Transmembrane protein</fullName>
    </recommendedName>
</protein>
<organism evidence="2 3">
    <name type="scientific">Raoultella terrigena</name>
    <name type="common">Klebsiella terrigena</name>
    <dbReference type="NCBI Taxonomy" id="577"/>
    <lineage>
        <taxon>Bacteria</taxon>
        <taxon>Pseudomonadati</taxon>
        <taxon>Pseudomonadota</taxon>
        <taxon>Gammaproteobacteria</taxon>
        <taxon>Enterobacterales</taxon>
        <taxon>Enterobacteriaceae</taxon>
        <taxon>Klebsiella/Raoultella group</taxon>
        <taxon>Raoultella</taxon>
    </lineage>
</organism>
<dbReference type="GeneID" id="69758084"/>
<feature type="transmembrane region" description="Helical" evidence="1">
    <location>
        <begin position="21"/>
        <end position="42"/>
    </location>
</feature>
<evidence type="ECO:0000313" key="2">
    <source>
        <dbReference type="EMBL" id="QPF11651.1"/>
    </source>
</evidence>
<keyword evidence="1" id="KW-0472">Membrane</keyword>
<dbReference type="Proteomes" id="UP000594500">
    <property type="component" value="Plasmid unnamednovel_1"/>
</dbReference>
<proteinExistence type="predicted"/>
<keyword evidence="2" id="KW-0614">Plasmid</keyword>
<accession>A0AAP9XV31</accession>
<name>A0AAP9XV31_RAOTE</name>